<sequence length="258" mass="26583">MRSSLNVAFAAAAAATLTTAAPNPDLSFRAGTIPQALPDCSNTSVNPITAGELLQATFGCLSIQPTGTNFTRNDIVNAGGNNATCKPHTLLFARGTTEDANLGNVLGPPLITALEAVFLGSDLLAVQGVNNYPAIPIEYCEGGSLTGSQNLASLIHQTHALCPSTKLIVSGYSQGAQVVHNAAQILSASDTAFISSVLLFGDPNNGYPVGSVPAKKVYVDCHVGDDICAHGDQIYEPHLSYCKDVGLAAAFALARSLV</sequence>
<dbReference type="InterPro" id="IPR011150">
    <property type="entry name" value="Cutinase_monf"/>
</dbReference>
<dbReference type="SUPFAM" id="SSF53474">
    <property type="entry name" value="alpha/beta-Hydrolases"/>
    <property type="match status" value="1"/>
</dbReference>
<keyword evidence="8 11" id="KW-1015">Disulfide bond</keyword>
<dbReference type="PANTHER" id="PTHR48250">
    <property type="entry name" value="CUTINASE 2-RELATED"/>
    <property type="match status" value="1"/>
</dbReference>
<dbReference type="Proteomes" id="UP001274830">
    <property type="component" value="Unassembled WGS sequence"/>
</dbReference>
<protein>
    <recommendedName>
        <fullName evidence="3 12">Cutinase</fullName>
        <ecNumber evidence="3 12">3.1.1.74</ecNumber>
    </recommendedName>
</protein>
<dbReference type="AlphaFoldDB" id="A0AAE0WVJ8"/>
<dbReference type="InterPro" id="IPR000675">
    <property type="entry name" value="Cutinase/axe"/>
</dbReference>
<evidence type="ECO:0000313" key="13">
    <source>
        <dbReference type="EMBL" id="KAK3678968.1"/>
    </source>
</evidence>
<evidence type="ECO:0000313" key="14">
    <source>
        <dbReference type="Proteomes" id="UP001274830"/>
    </source>
</evidence>
<reference evidence="13" key="1">
    <citation type="submission" date="2023-07" db="EMBL/GenBank/DDBJ databases">
        <title>Black Yeasts Isolated from many extreme environments.</title>
        <authorList>
            <person name="Coleine C."/>
            <person name="Stajich J.E."/>
            <person name="Selbmann L."/>
        </authorList>
    </citation>
    <scope>NUCLEOTIDE SEQUENCE</scope>
    <source>
        <strain evidence="13">CCFEE 5485</strain>
    </source>
</reference>
<feature type="active site" evidence="10">
    <location>
        <position position="225"/>
    </location>
</feature>
<evidence type="ECO:0000256" key="10">
    <source>
        <dbReference type="PIRSR" id="PIRSR611150-1"/>
    </source>
</evidence>
<dbReference type="InterPro" id="IPR043580">
    <property type="entry name" value="CUTINASE_1"/>
</dbReference>
<name>A0AAE0WVJ8_9PEZI</name>
<evidence type="ECO:0000256" key="6">
    <source>
        <dbReference type="ARBA" id="ARBA00022729"/>
    </source>
</evidence>
<gene>
    <name evidence="13" type="ORF">LTR78_001421</name>
</gene>
<keyword evidence="14" id="KW-1185">Reference proteome</keyword>
<comment type="catalytic activity">
    <reaction evidence="9 12">
        <text>cutin + H2O = cutin monomers.</text>
        <dbReference type="EC" id="3.1.1.74"/>
    </reaction>
</comment>
<dbReference type="PANTHER" id="PTHR48250:SF1">
    <property type="entry name" value="CUTINASE"/>
    <property type="match status" value="1"/>
</dbReference>
<evidence type="ECO:0000256" key="3">
    <source>
        <dbReference type="ARBA" id="ARBA00013095"/>
    </source>
</evidence>
<dbReference type="EC" id="3.1.1.74" evidence="3 12"/>
<evidence type="ECO:0000256" key="7">
    <source>
        <dbReference type="ARBA" id="ARBA00022801"/>
    </source>
</evidence>
<dbReference type="Pfam" id="PF01083">
    <property type="entry name" value="Cutinase"/>
    <property type="match status" value="1"/>
</dbReference>
<feature type="disulfide bond" evidence="11">
    <location>
        <begin position="221"/>
        <end position="228"/>
    </location>
</feature>
<evidence type="ECO:0000256" key="2">
    <source>
        <dbReference type="ARBA" id="ARBA00007534"/>
    </source>
</evidence>
<feature type="active site" description="Proton donor/acceptor" evidence="10">
    <location>
        <position position="238"/>
    </location>
</feature>
<keyword evidence="5 12" id="KW-0964">Secreted</keyword>
<feature type="active site" description="Nucleophile" evidence="10">
    <location>
        <position position="173"/>
    </location>
</feature>
<accession>A0AAE0WVJ8</accession>
<evidence type="ECO:0000256" key="5">
    <source>
        <dbReference type="ARBA" id="ARBA00022525"/>
    </source>
</evidence>
<evidence type="ECO:0000256" key="4">
    <source>
        <dbReference type="ARBA" id="ARBA00022487"/>
    </source>
</evidence>
<dbReference type="InterPro" id="IPR029058">
    <property type="entry name" value="AB_hydrolase_fold"/>
</dbReference>
<comment type="function">
    <text evidence="12">Catalyzes the hydrolysis of complex carboxylic polyesters found in the cell wall of plants. Degrades cutin, a macromolecule that forms the structure of the plant cuticle.</text>
</comment>
<comment type="caution">
    <text evidence="13">The sequence shown here is derived from an EMBL/GenBank/DDBJ whole genome shotgun (WGS) entry which is preliminary data.</text>
</comment>
<keyword evidence="7 12" id="KW-0378">Hydrolase</keyword>
<keyword evidence="4 12" id="KW-0719">Serine esterase</keyword>
<dbReference type="GO" id="GO:0005576">
    <property type="term" value="C:extracellular region"/>
    <property type="evidence" value="ECO:0007669"/>
    <property type="project" value="UniProtKB-SubCell"/>
</dbReference>
<dbReference type="SMART" id="SM01110">
    <property type="entry name" value="Cutinase"/>
    <property type="match status" value="1"/>
</dbReference>
<evidence type="ECO:0000256" key="9">
    <source>
        <dbReference type="ARBA" id="ARBA00034045"/>
    </source>
</evidence>
<feature type="signal peptide" evidence="12">
    <location>
        <begin position="1"/>
        <end position="20"/>
    </location>
</feature>
<dbReference type="PRINTS" id="PR00129">
    <property type="entry name" value="CUTINASE"/>
</dbReference>
<keyword evidence="6 12" id="KW-0732">Signal</keyword>
<proteinExistence type="inferred from homology"/>
<evidence type="ECO:0000256" key="8">
    <source>
        <dbReference type="ARBA" id="ARBA00023157"/>
    </source>
</evidence>
<dbReference type="GO" id="GO:0016052">
    <property type="term" value="P:carbohydrate catabolic process"/>
    <property type="evidence" value="ECO:0007669"/>
    <property type="project" value="TreeGrafter"/>
</dbReference>
<dbReference type="EMBL" id="JAUTXT010000003">
    <property type="protein sequence ID" value="KAK3678968.1"/>
    <property type="molecule type" value="Genomic_DNA"/>
</dbReference>
<feature type="disulfide bond" evidence="11">
    <location>
        <begin position="85"/>
        <end position="162"/>
    </location>
</feature>
<organism evidence="13 14">
    <name type="scientific">Recurvomyces mirabilis</name>
    <dbReference type="NCBI Taxonomy" id="574656"/>
    <lineage>
        <taxon>Eukaryota</taxon>
        <taxon>Fungi</taxon>
        <taxon>Dikarya</taxon>
        <taxon>Ascomycota</taxon>
        <taxon>Pezizomycotina</taxon>
        <taxon>Dothideomycetes</taxon>
        <taxon>Dothideomycetidae</taxon>
        <taxon>Mycosphaerellales</taxon>
        <taxon>Teratosphaeriaceae</taxon>
        <taxon>Recurvomyces</taxon>
    </lineage>
</organism>
<comment type="similarity">
    <text evidence="2 12">Belongs to the cutinase family.</text>
</comment>
<dbReference type="PROSITE" id="PS00155">
    <property type="entry name" value="CUTINASE_1"/>
    <property type="match status" value="1"/>
</dbReference>
<dbReference type="Gene3D" id="3.40.50.1820">
    <property type="entry name" value="alpha/beta hydrolase"/>
    <property type="match status" value="1"/>
</dbReference>
<evidence type="ECO:0000256" key="11">
    <source>
        <dbReference type="PIRSR" id="PIRSR611150-2"/>
    </source>
</evidence>
<evidence type="ECO:0000256" key="12">
    <source>
        <dbReference type="RuleBase" id="RU361263"/>
    </source>
</evidence>
<feature type="chain" id="PRO_5041770058" description="Cutinase" evidence="12">
    <location>
        <begin position="21"/>
        <end position="258"/>
    </location>
</feature>
<evidence type="ECO:0000256" key="1">
    <source>
        <dbReference type="ARBA" id="ARBA00004613"/>
    </source>
</evidence>
<dbReference type="GO" id="GO:0050525">
    <property type="term" value="F:cutinase activity"/>
    <property type="evidence" value="ECO:0007669"/>
    <property type="project" value="UniProtKB-UniRule"/>
</dbReference>
<comment type="subcellular location">
    <subcellularLocation>
        <location evidence="1 12">Secreted</location>
    </subcellularLocation>
</comment>